<sequence>DDVVGLDYSILMHPMVWKSSGHADKFADLIAECKKCNTRTRVDHLREKVTEQTQEHTEHIAIDAAMAKAQDLSNKVCPNCGAVGRFTEPMPFNLMFETRMGANVDDSMTMHLRPETAQGIFANFRNVLAETKIVFLQAQADIPIESGLLPVLEPLVIGARLTEKLQFRLLEFARPEDKGLG</sequence>
<dbReference type="InterPro" id="IPR045864">
    <property type="entry name" value="aa-tRNA-synth_II/BPL/LPL"/>
</dbReference>
<dbReference type="PANTHER" id="PTHR10745:SF8">
    <property type="entry name" value="DNA POLYMERASE SUBUNIT GAMMA-2, MITOCHONDRIAL"/>
    <property type="match status" value="1"/>
</dbReference>
<proteinExistence type="predicted"/>
<dbReference type="InterPro" id="IPR027031">
    <property type="entry name" value="Gly-tRNA_synthase/POLG2"/>
</dbReference>
<accession>X1KRW2</accession>
<dbReference type="Gene3D" id="3.30.40.230">
    <property type="match status" value="1"/>
</dbReference>
<evidence type="ECO:0008006" key="2">
    <source>
        <dbReference type="Google" id="ProtNLM"/>
    </source>
</evidence>
<feature type="non-terminal residue" evidence="1">
    <location>
        <position position="1"/>
    </location>
</feature>
<comment type="caution">
    <text evidence="1">The sequence shown here is derived from an EMBL/GenBank/DDBJ whole genome shotgun (WGS) entry which is preliminary data.</text>
</comment>
<name>X1KRW2_9ZZZZ</name>
<dbReference type="PRINTS" id="PR01043">
    <property type="entry name" value="TRNASYNTHGLY"/>
</dbReference>
<dbReference type="GO" id="GO:0004820">
    <property type="term" value="F:glycine-tRNA ligase activity"/>
    <property type="evidence" value="ECO:0007669"/>
    <property type="project" value="TreeGrafter"/>
</dbReference>
<feature type="non-terminal residue" evidence="1">
    <location>
        <position position="181"/>
    </location>
</feature>
<protein>
    <recommendedName>
        <fullName evidence="2">Glycine--tRNA ligase</fullName>
    </recommendedName>
</protein>
<reference evidence="1" key="1">
    <citation type="journal article" date="2014" name="Front. Microbiol.">
        <title>High frequency of phylogenetically diverse reductive dehalogenase-homologous genes in deep subseafloor sedimentary metagenomes.</title>
        <authorList>
            <person name="Kawai M."/>
            <person name="Futagami T."/>
            <person name="Toyoda A."/>
            <person name="Takaki Y."/>
            <person name="Nishi S."/>
            <person name="Hori S."/>
            <person name="Arai W."/>
            <person name="Tsubouchi T."/>
            <person name="Morono Y."/>
            <person name="Uchiyama I."/>
            <person name="Ito T."/>
            <person name="Fujiyama A."/>
            <person name="Inagaki F."/>
            <person name="Takami H."/>
        </authorList>
    </citation>
    <scope>NUCLEOTIDE SEQUENCE</scope>
    <source>
        <strain evidence="1">Expedition CK06-06</strain>
    </source>
</reference>
<dbReference type="AlphaFoldDB" id="X1KRW2"/>
<gene>
    <name evidence="1" type="ORF">S06H3_23658</name>
</gene>
<evidence type="ECO:0000313" key="1">
    <source>
        <dbReference type="EMBL" id="GAI09428.1"/>
    </source>
</evidence>
<organism evidence="1">
    <name type="scientific">marine sediment metagenome</name>
    <dbReference type="NCBI Taxonomy" id="412755"/>
    <lineage>
        <taxon>unclassified sequences</taxon>
        <taxon>metagenomes</taxon>
        <taxon>ecological metagenomes</taxon>
    </lineage>
</organism>
<dbReference type="EMBL" id="BARV01012913">
    <property type="protein sequence ID" value="GAI09428.1"/>
    <property type="molecule type" value="Genomic_DNA"/>
</dbReference>
<dbReference type="PANTHER" id="PTHR10745">
    <property type="entry name" value="GLYCYL-TRNA SYNTHETASE/DNA POLYMERASE SUBUNIT GAMMA-2"/>
    <property type="match status" value="1"/>
</dbReference>
<dbReference type="GO" id="GO:0005737">
    <property type="term" value="C:cytoplasm"/>
    <property type="evidence" value="ECO:0007669"/>
    <property type="project" value="TreeGrafter"/>
</dbReference>
<dbReference type="GO" id="GO:0006426">
    <property type="term" value="P:glycyl-tRNA aminoacylation"/>
    <property type="evidence" value="ECO:0007669"/>
    <property type="project" value="TreeGrafter"/>
</dbReference>
<dbReference type="SUPFAM" id="SSF55681">
    <property type="entry name" value="Class II aaRS and biotin synthetases"/>
    <property type="match status" value="1"/>
</dbReference>
<dbReference type="Gene3D" id="3.30.930.10">
    <property type="entry name" value="Bira Bifunctional Protein, Domain 2"/>
    <property type="match status" value="1"/>
</dbReference>